<comment type="caution">
    <text evidence="1">The sequence shown here is derived from an EMBL/GenBank/DDBJ whole genome shotgun (WGS) entry which is preliminary data.</text>
</comment>
<dbReference type="Proteomes" id="UP000198211">
    <property type="component" value="Unassembled WGS sequence"/>
</dbReference>
<accession>A0A225VN87</accession>
<dbReference type="OrthoDB" id="142960at2759"/>
<dbReference type="AlphaFoldDB" id="A0A225VN87"/>
<name>A0A225VN87_9STRA</name>
<reference evidence="2" key="1">
    <citation type="submission" date="2017-03" db="EMBL/GenBank/DDBJ databases">
        <title>Phytopthora megakarya and P. palmivora, two closely related causual agents of cacao black pod achieved similar genome size and gene model numbers by different mechanisms.</title>
        <authorList>
            <person name="Ali S."/>
            <person name="Shao J."/>
            <person name="Larry D.J."/>
            <person name="Kronmiller B."/>
            <person name="Shen D."/>
            <person name="Strem M.D."/>
            <person name="Melnick R.L."/>
            <person name="Guiltinan M.J."/>
            <person name="Tyler B.M."/>
            <person name="Meinhardt L.W."/>
            <person name="Bailey B.A."/>
        </authorList>
    </citation>
    <scope>NUCLEOTIDE SEQUENCE [LARGE SCALE GENOMIC DNA]</scope>
    <source>
        <strain evidence="2">zdho120</strain>
    </source>
</reference>
<keyword evidence="2" id="KW-1185">Reference proteome</keyword>
<gene>
    <name evidence="1" type="ORF">PHMEG_00020662</name>
</gene>
<proteinExistence type="predicted"/>
<organism evidence="1 2">
    <name type="scientific">Phytophthora megakarya</name>
    <dbReference type="NCBI Taxonomy" id="4795"/>
    <lineage>
        <taxon>Eukaryota</taxon>
        <taxon>Sar</taxon>
        <taxon>Stramenopiles</taxon>
        <taxon>Oomycota</taxon>
        <taxon>Peronosporomycetes</taxon>
        <taxon>Peronosporales</taxon>
        <taxon>Peronosporaceae</taxon>
        <taxon>Phytophthora</taxon>
    </lineage>
</organism>
<protein>
    <submittedName>
        <fullName evidence="1">Uncharacterized protein</fullName>
    </submittedName>
</protein>
<evidence type="ECO:0000313" key="2">
    <source>
        <dbReference type="Proteomes" id="UP000198211"/>
    </source>
</evidence>
<sequence length="114" mass="12612">MVALSIDEPTVAIPELGYWCLQELSSICGSKNVQFEAPGLISIDGKLTILLGRPITNNRGFWKFLRRGHVKVLGIVMWTAPGVIGHNQSNLDLIKLEYSSLNYLSASDLHVIFT</sequence>
<evidence type="ECO:0000313" key="1">
    <source>
        <dbReference type="EMBL" id="OWZ07001.1"/>
    </source>
</evidence>
<dbReference type="EMBL" id="NBNE01003721">
    <property type="protein sequence ID" value="OWZ07001.1"/>
    <property type="molecule type" value="Genomic_DNA"/>
</dbReference>